<dbReference type="Pfam" id="PF03762">
    <property type="entry name" value="VOMI"/>
    <property type="match status" value="1"/>
</dbReference>
<evidence type="ECO:0000313" key="3">
    <source>
        <dbReference type="Proteomes" id="UP001642540"/>
    </source>
</evidence>
<feature type="signal peptide" evidence="1">
    <location>
        <begin position="1"/>
        <end position="20"/>
    </location>
</feature>
<name>A0ABP1RJ82_9HEXA</name>
<organism evidence="2 3">
    <name type="scientific">Orchesella dallaii</name>
    <dbReference type="NCBI Taxonomy" id="48710"/>
    <lineage>
        <taxon>Eukaryota</taxon>
        <taxon>Metazoa</taxon>
        <taxon>Ecdysozoa</taxon>
        <taxon>Arthropoda</taxon>
        <taxon>Hexapoda</taxon>
        <taxon>Collembola</taxon>
        <taxon>Entomobryomorpha</taxon>
        <taxon>Entomobryoidea</taxon>
        <taxon>Orchesellidae</taxon>
        <taxon>Orchesellinae</taxon>
        <taxon>Orchesella</taxon>
    </lineage>
</organism>
<accession>A0ABP1RJ82</accession>
<dbReference type="PANTHER" id="PTHR18841">
    <property type="entry name" value="VITELLINE MEMBRANE OUTER LAYER PROTEIN I-RELATED"/>
    <property type="match status" value="1"/>
</dbReference>
<evidence type="ECO:0008006" key="4">
    <source>
        <dbReference type="Google" id="ProtNLM"/>
    </source>
</evidence>
<dbReference type="Proteomes" id="UP001642540">
    <property type="component" value="Unassembled WGS sequence"/>
</dbReference>
<dbReference type="SUPFAM" id="SSF51092">
    <property type="entry name" value="Vitelline membrane outer protein-I (VMO-I)"/>
    <property type="match status" value="1"/>
</dbReference>
<dbReference type="EMBL" id="CAXLJM020000076">
    <property type="protein sequence ID" value="CAL8129058.1"/>
    <property type="molecule type" value="Genomic_DNA"/>
</dbReference>
<sequence length="193" mass="21245">MNKILCITVITLSSVYLTTANINITSPPVTNWGVWGPFQKCGFGYVQGFQLKTEPYGGIFSDDTGLNAIKLFCGNPDSFGTPFITSTEGDWGSWGNVYSCYPGYLNGFQLRVEEYQGSSDDTATNNVRFFCTNLAGSNYIEGDGLGFGSWSQIQHCYSDQVICGLQTQMETYQGDDDDTAINNVLMECCDYTP</sequence>
<evidence type="ECO:0000256" key="1">
    <source>
        <dbReference type="SAM" id="SignalP"/>
    </source>
</evidence>
<dbReference type="Gene3D" id="2.100.10.20">
    <property type="entry name" value="Vitelline membrane outer layer protein I (VOMI)"/>
    <property type="match status" value="1"/>
</dbReference>
<dbReference type="InterPro" id="IPR036706">
    <property type="entry name" value="VOMI_sf"/>
</dbReference>
<reference evidence="2 3" key="1">
    <citation type="submission" date="2024-08" db="EMBL/GenBank/DDBJ databases">
        <authorList>
            <person name="Cucini C."/>
            <person name="Frati F."/>
        </authorList>
    </citation>
    <scope>NUCLEOTIDE SEQUENCE [LARGE SCALE GENOMIC DNA]</scope>
</reference>
<feature type="chain" id="PRO_5045630865" description="Vitelline membrane outer layer protein 1" evidence="1">
    <location>
        <begin position="21"/>
        <end position="193"/>
    </location>
</feature>
<keyword evidence="3" id="KW-1185">Reference proteome</keyword>
<gene>
    <name evidence="2" type="ORF">ODALV1_LOCUS22819</name>
</gene>
<dbReference type="CDD" id="cd00220">
    <property type="entry name" value="VMO-I"/>
    <property type="match status" value="1"/>
</dbReference>
<dbReference type="InterPro" id="IPR005515">
    <property type="entry name" value="VOMI"/>
</dbReference>
<comment type="caution">
    <text evidence="2">The sequence shown here is derived from an EMBL/GenBank/DDBJ whole genome shotgun (WGS) entry which is preliminary data.</text>
</comment>
<evidence type="ECO:0000313" key="2">
    <source>
        <dbReference type="EMBL" id="CAL8129058.1"/>
    </source>
</evidence>
<protein>
    <recommendedName>
        <fullName evidence="4">Vitelline membrane outer layer protein 1</fullName>
    </recommendedName>
</protein>
<dbReference type="PANTHER" id="PTHR18841:SF0">
    <property type="entry name" value="VITELLINE MEMBRANE OUTER LAYER 1 HOMOLOG A-RELATED"/>
    <property type="match status" value="1"/>
</dbReference>
<keyword evidence="1" id="KW-0732">Signal</keyword>
<proteinExistence type="predicted"/>